<dbReference type="AlphaFoldDB" id="G0ULN7"/>
<proteinExistence type="predicted"/>
<evidence type="ECO:0000313" key="1">
    <source>
        <dbReference type="EMBL" id="CCC90292.1"/>
    </source>
</evidence>
<reference evidence="1" key="1">
    <citation type="journal article" date="2012" name="Proc. Natl. Acad. Sci. U.S.A.">
        <title>Antigenic diversity is generated by distinct evolutionary mechanisms in African trypanosome species.</title>
        <authorList>
            <person name="Jackson A.P."/>
            <person name="Berry A."/>
            <person name="Aslett M."/>
            <person name="Allison H.C."/>
            <person name="Burton P."/>
            <person name="Vavrova-Anderson J."/>
            <person name="Brown R."/>
            <person name="Browne H."/>
            <person name="Corton N."/>
            <person name="Hauser H."/>
            <person name="Gamble J."/>
            <person name="Gilderthorp R."/>
            <person name="Marcello L."/>
            <person name="McQuillan J."/>
            <person name="Otto T.D."/>
            <person name="Quail M.A."/>
            <person name="Sanders M.J."/>
            <person name="van Tonder A."/>
            <person name="Ginger M.L."/>
            <person name="Field M.C."/>
            <person name="Barry J.D."/>
            <person name="Hertz-Fowler C."/>
            <person name="Berriman M."/>
        </authorList>
    </citation>
    <scope>NUCLEOTIDE SEQUENCE</scope>
    <source>
        <strain evidence="1">IL3000</strain>
    </source>
</reference>
<dbReference type="EMBL" id="HE575317">
    <property type="protein sequence ID" value="CCC90292.1"/>
    <property type="molecule type" value="Genomic_DNA"/>
</dbReference>
<sequence length="99" mass="11197">MAKQRSFSDGDYHFFVEVPSSISHRISLFGAILTSKTPHSVQHVVRCCLHNLDMDSWLRVNRRRSCTKPLGFLSLWISSRSTCAVWICTHSQCSGLVDG</sequence>
<accession>G0ULN7</accession>
<protein>
    <submittedName>
        <fullName evidence="1">Uncharacterized protein</fullName>
    </submittedName>
</protein>
<name>G0ULN7_TRYCI</name>
<gene>
    <name evidence="1" type="ORF">TCIL3000_4_4070</name>
</gene>
<organism evidence="1">
    <name type="scientific">Trypanosoma congolense (strain IL3000)</name>
    <dbReference type="NCBI Taxonomy" id="1068625"/>
    <lineage>
        <taxon>Eukaryota</taxon>
        <taxon>Discoba</taxon>
        <taxon>Euglenozoa</taxon>
        <taxon>Kinetoplastea</taxon>
        <taxon>Metakinetoplastina</taxon>
        <taxon>Trypanosomatida</taxon>
        <taxon>Trypanosomatidae</taxon>
        <taxon>Trypanosoma</taxon>
        <taxon>Nannomonas</taxon>
    </lineage>
</organism>